<gene>
    <name evidence="2" type="ORF">ACFFFP_08525</name>
</gene>
<proteinExistence type="predicted"/>
<dbReference type="Proteomes" id="UP001589830">
    <property type="component" value="Unassembled WGS sequence"/>
</dbReference>
<evidence type="ECO:0000313" key="3">
    <source>
        <dbReference type="Proteomes" id="UP001589830"/>
    </source>
</evidence>
<organism evidence="2 3">
    <name type="scientific">Thermus composti</name>
    <dbReference type="NCBI Taxonomy" id="532059"/>
    <lineage>
        <taxon>Bacteria</taxon>
        <taxon>Thermotogati</taxon>
        <taxon>Deinococcota</taxon>
        <taxon>Deinococci</taxon>
        <taxon>Thermales</taxon>
        <taxon>Thermaceae</taxon>
        <taxon>Thermus</taxon>
    </lineage>
</organism>
<name>A0ABV6Q255_9DEIN</name>
<keyword evidence="1" id="KW-1133">Transmembrane helix</keyword>
<protein>
    <submittedName>
        <fullName evidence="2">Uncharacterized protein</fullName>
    </submittedName>
</protein>
<dbReference type="RefSeq" id="WP_229906135.1">
    <property type="nucleotide sequence ID" value="NZ_BMPJ01000019.1"/>
</dbReference>
<sequence length="75" mass="8394">MLPYFLSLSHWQPSMAYLPFAPGAHLVRLGLTGGAFDREVFLLALLQGVLLFAVGLWAMAAMYRLVRRKGILGRF</sequence>
<reference evidence="2 3" key="1">
    <citation type="submission" date="2024-09" db="EMBL/GenBank/DDBJ databases">
        <authorList>
            <person name="Sun Q."/>
            <person name="Mori K."/>
        </authorList>
    </citation>
    <scope>NUCLEOTIDE SEQUENCE [LARGE SCALE GENOMIC DNA]</scope>
    <source>
        <strain evidence="2 3">NCAIM B.02340</strain>
    </source>
</reference>
<evidence type="ECO:0000256" key="1">
    <source>
        <dbReference type="SAM" id="Phobius"/>
    </source>
</evidence>
<comment type="caution">
    <text evidence="2">The sequence shown here is derived from an EMBL/GenBank/DDBJ whole genome shotgun (WGS) entry which is preliminary data.</text>
</comment>
<keyword evidence="3" id="KW-1185">Reference proteome</keyword>
<dbReference type="EMBL" id="JBHLTW010000037">
    <property type="protein sequence ID" value="MFC0596205.1"/>
    <property type="molecule type" value="Genomic_DNA"/>
</dbReference>
<feature type="transmembrane region" description="Helical" evidence="1">
    <location>
        <begin position="40"/>
        <end position="66"/>
    </location>
</feature>
<accession>A0ABV6Q255</accession>
<keyword evidence="1" id="KW-0472">Membrane</keyword>
<evidence type="ECO:0000313" key="2">
    <source>
        <dbReference type="EMBL" id="MFC0596205.1"/>
    </source>
</evidence>
<keyword evidence="1" id="KW-0812">Transmembrane</keyword>